<gene>
    <name evidence="5" type="ORF">LSH36_90g02140</name>
</gene>
<dbReference type="PANTHER" id="PTHR10357">
    <property type="entry name" value="ALPHA-AMYLASE FAMILY MEMBER"/>
    <property type="match status" value="1"/>
</dbReference>
<feature type="region of interest" description="Disordered" evidence="2">
    <location>
        <begin position="1"/>
        <end position="30"/>
    </location>
</feature>
<dbReference type="SUPFAM" id="SSF51445">
    <property type="entry name" value="(Trans)glycosidases"/>
    <property type="match status" value="1"/>
</dbReference>
<dbReference type="InterPro" id="IPR017853">
    <property type="entry name" value="GH"/>
</dbReference>
<dbReference type="AlphaFoldDB" id="A0AAD9K0K0"/>
<feature type="transmembrane region" description="Helical" evidence="3">
    <location>
        <begin position="95"/>
        <end position="114"/>
    </location>
</feature>
<dbReference type="Proteomes" id="UP001208570">
    <property type="component" value="Unassembled WGS sequence"/>
</dbReference>
<name>A0AAD9K0K0_9ANNE</name>
<organism evidence="5 6">
    <name type="scientific">Paralvinella palmiformis</name>
    <dbReference type="NCBI Taxonomy" id="53620"/>
    <lineage>
        <taxon>Eukaryota</taxon>
        <taxon>Metazoa</taxon>
        <taxon>Spiralia</taxon>
        <taxon>Lophotrochozoa</taxon>
        <taxon>Annelida</taxon>
        <taxon>Polychaeta</taxon>
        <taxon>Sedentaria</taxon>
        <taxon>Canalipalpata</taxon>
        <taxon>Terebellida</taxon>
        <taxon>Terebelliformia</taxon>
        <taxon>Alvinellidae</taxon>
        <taxon>Paralvinella</taxon>
    </lineage>
</organism>
<comment type="caution">
    <text evidence="5">The sequence shown here is derived from an EMBL/GenBank/DDBJ whole genome shotgun (WGS) entry which is preliminary data.</text>
</comment>
<keyword evidence="6" id="KW-1185">Reference proteome</keyword>
<evidence type="ECO:0000259" key="4">
    <source>
        <dbReference type="SMART" id="SM00642"/>
    </source>
</evidence>
<evidence type="ECO:0000256" key="3">
    <source>
        <dbReference type="SAM" id="Phobius"/>
    </source>
</evidence>
<dbReference type="GO" id="GO:0005975">
    <property type="term" value="P:carbohydrate metabolic process"/>
    <property type="evidence" value="ECO:0007669"/>
    <property type="project" value="InterPro"/>
</dbReference>
<dbReference type="InterPro" id="IPR013780">
    <property type="entry name" value="Glyco_hydro_b"/>
</dbReference>
<dbReference type="FunFam" id="3.90.400.10:FF:000001">
    <property type="entry name" value="Maltase A3, isoform A"/>
    <property type="match status" value="1"/>
</dbReference>
<proteinExistence type="predicted"/>
<feature type="domain" description="Glycosyl hydrolase family 13 catalytic" evidence="4">
    <location>
        <begin position="146"/>
        <end position="533"/>
    </location>
</feature>
<keyword evidence="3" id="KW-0472">Membrane</keyword>
<dbReference type="Gene3D" id="3.90.400.10">
    <property type="entry name" value="Oligo-1,6-glucosidase, Domain 2"/>
    <property type="match status" value="1"/>
</dbReference>
<dbReference type="Pfam" id="PF00128">
    <property type="entry name" value="Alpha-amylase"/>
    <property type="match status" value="1"/>
</dbReference>
<keyword evidence="3" id="KW-0812">Transmembrane</keyword>
<dbReference type="InterPro" id="IPR045857">
    <property type="entry name" value="O16G_dom_2"/>
</dbReference>
<dbReference type="PANTHER" id="PTHR10357:SF179">
    <property type="entry name" value="NEUTRAL AND BASIC AMINO ACID TRANSPORT PROTEIN RBAT"/>
    <property type="match status" value="1"/>
</dbReference>
<evidence type="ECO:0000256" key="1">
    <source>
        <dbReference type="ARBA" id="ARBA00023180"/>
    </source>
</evidence>
<accession>A0AAD9K0K0</accession>
<evidence type="ECO:0000313" key="6">
    <source>
        <dbReference type="Proteomes" id="UP001208570"/>
    </source>
</evidence>
<dbReference type="Gene3D" id="3.20.20.80">
    <property type="entry name" value="Glycosidases"/>
    <property type="match status" value="1"/>
</dbReference>
<reference evidence="5" key="1">
    <citation type="journal article" date="2023" name="Mol. Biol. Evol.">
        <title>Third-Generation Sequencing Reveals the Adaptive Role of the Epigenome in Three Deep-Sea Polychaetes.</title>
        <authorList>
            <person name="Perez M."/>
            <person name="Aroh O."/>
            <person name="Sun Y."/>
            <person name="Lan Y."/>
            <person name="Juniper S.K."/>
            <person name="Young C.R."/>
            <person name="Angers B."/>
            <person name="Qian P.Y."/>
        </authorList>
    </citation>
    <scope>NUCLEOTIDE SEQUENCE</scope>
    <source>
        <strain evidence="5">P08H-3</strain>
    </source>
</reference>
<evidence type="ECO:0000256" key="2">
    <source>
        <dbReference type="SAM" id="MobiDB-lite"/>
    </source>
</evidence>
<keyword evidence="3" id="KW-1133">Transmembrane helix</keyword>
<sequence>MNREDLSWLSASDQHSEHKQNAIAAMPPRRRTKKLAKQQGMFSLNMPEPDMDDPEYLELLKIYYEDSDTEEADRENFMKERERGSQNTPLLTQGAAYMLLIGCVGFFILFVNYYNVKQLERLKQEYGLDDKKTEPEFWWKKSLIYRIYVQSFRDSDGDGIGDLMGIRQRIDHLHYLHIDAVLLSPIFDSPMVDQGKDVADFLSVNPKFGTMDDFKQLIDELHQLGIKVILEFTPNHTSRLHKWFRQSRKGGVNNPYKEYYIWHSGRLLENGTREPPSNWLSKYGGPAWTWDHERRQFYYHFYHESMPDLNHRENAIHLEIGRILQFWLEKGIDGVLADGTHVLFETEEVTLDEPPNEREEIPENDYDSLDHIFTVDQPEVHEYLGSWRDVIEGHGLKEKKKIPFFVYVEDELLSDAAKYYYTGSDAPLTPVFTKLPASCGGICIHDIIDGWITHVPTDNDVLWMSSSPDYGRGIQYRGSEYQSIYNMLMMLTPGIVVTYYGEEIGMDQSTLVGAGHKDIMARFNVTHSRDPGRRPMQWNNEKHGGFTDGDTPWLPVHPDYLTVNVEVQQNDPSTTSTLQLYQRLATLRKYPSFQHGKLQYSVINDNIFSFLRFAKDNAPYLIILNFGTRPTIEDFSFSAGVGYGKVVAHAKGKRSSEEIQEGEKVNLSKLHLEAAEGIVVLLLLD</sequence>
<keyword evidence="1" id="KW-0325">Glycoprotein</keyword>
<dbReference type="InterPro" id="IPR006047">
    <property type="entry name" value="GH13_cat_dom"/>
</dbReference>
<dbReference type="EMBL" id="JAODUP010000090">
    <property type="protein sequence ID" value="KAK2162858.1"/>
    <property type="molecule type" value="Genomic_DNA"/>
</dbReference>
<protein>
    <recommendedName>
        <fullName evidence="4">Glycosyl hydrolase family 13 catalytic domain-containing protein</fullName>
    </recommendedName>
</protein>
<dbReference type="Gene3D" id="2.60.40.1180">
    <property type="entry name" value="Golgi alpha-mannosidase II"/>
    <property type="match status" value="1"/>
</dbReference>
<dbReference type="SMART" id="SM00642">
    <property type="entry name" value="Aamy"/>
    <property type="match status" value="1"/>
</dbReference>
<evidence type="ECO:0000313" key="5">
    <source>
        <dbReference type="EMBL" id="KAK2162858.1"/>
    </source>
</evidence>